<name>A0A6G9QPI8_9GAMM</name>
<organism evidence="3 4">
    <name type="scientific">Shewanella aestuarii</name>
    <dbReference type="NCBI Taxonomy" id="1028752"/>
    <lineage>
        <taxon>Bacteria</taxon>
        <taxon>Pseudomonadati</taxon>
        <taxon>Pseudomonadota</taxon>
        <taxon>Gammaproteobacteria</taxon>
        <taxon>Alteromonadales</taxon>
        <taxon>Shewanellaceae</taxon>
        <taxon>Shewanella</taxon>
    </lineage>
</organism>
<evidence type="ECO:0000313" key="4">
    <source>
        <dbReference type="Proteomes" id="UP000502608"/>
    </source>
</evidence>
<dbReference type="Proteomes" id="UP000502608">
    <property type="component" value="Plasmid pPN3F2_2"/>
</dbReference>
<keyword evidence="3" id="KW-0614">Plasmid</keyword>
<feature type="coiled-coil region" evidence="1">
    <location>
        <begin position="302"/>
        <end position="329"/>
    </location>
</feature>
<evidence type="ECO:0000256" key="1">
    <source>
        <dbReference type="SAM" id="Coils"/>
    </source>
</evidence>
<feature type="compositionally biased region" description="Polar residues" evidence="2">
    <location>
        <begin position="124"/>
        <end position="140"/>
    </location>
</feature>
<evidence type="ECO:0000256" key="2">
    <source>
        <dbReference type="SAM" id="MobiDB-lite"/>
    </source>
</evidence>
<feature type="region of interest" description="Disordered" evidence="2">
    <location>
        <begin position="120"/>
        <end position="155"/>
    </location>
</feature>
<sequence length="338" mass="37603">MLGAAVNIFPKKAHANPLDDLFKEALKYIADIIIKYYGQRWYENTKEQIGDWGEFNQDKTVEEENTLRIDYARLGDAINATEKELANRELMADTEPTPLNCVGGEATALKQASKESVVKEKVTRSNNRNPNVKTSGNNSPIDIDDYDTGLHTDDGEELSEKIGSACEYLMNGIGYTQDELETINGFMSANLPVMPQINLIGEGARADRKNAKRATRIAQINTIKSALDHLLAKRTKHQTSGLDARLEDLAKHYYRDGNSAYGLSDAEILQINVDLYTKNKELNNKVNGESGFVSYVPVGILLSEMKSVENKLLAEINEIDQELNKLMAIQSLLSVEAD</sequence>
<accession>A0A6G9QPI8</accession>
<proteinExistence type="predicted"/>
<gene>
    <name evidence="3" type="ORF">HBH39_18685</name>
</gene>
<dbReference type="RefSeq" id="WP_167680332.1">
    <property type="nucleotide sequence ID" value="NZ_CP050315.1"/>
</dbReference>
<keyword evidence="1" id="KW-0175">Coiled coil</keyword>
<dbReference type="AlphaFoldDB" id="A0A6G9QPI8"/>
<keyword evidence="4" id="KW-1185">Reference proteome</keyword>
<geneLocation type="plasmid" evidence="3 4">
    <name>pPN3F2_2</name>
</geneLocation>
<dbReference type="KEGG" id="saes:HBH39_18685"/>
<evidence type="ECO:0000313" key="3">
    <source>
        <dbReference type="EMBL" id="QIR16504.1"/>
    </source>
</evidence>
<dbReference type="EMBL" id="CP050315">
    <property type="protein sequence ID" value="QIR16504.1"/>
    <property type="molecule type" value="Genomic_DNA"/>
</dbReference>
<protein>
    <submittedName>
        <fullName evidence="3">Uncharacterized protein</fullName>
    </submittedName>
</protein>
<reference evidence="3 4" key="1">
    <citation type="submission" date="2020-03" db="EMBL/GenBank/DDBJ databases">
        <title>Complete genome sequence of Shewanella sp.</title>
        <authorList>
            <person name="Kim Y.-S."/>
            <person name="Kim S.-J."/>
            <person name="Jung H.-K."/>
            <person name="Kim K.-H."/>
        </authorList>
    </citation>
    <scope>NUCLEOTIDE SEQUENCE [LARGE SCALE GENOMIC DNA]</scope>
    <source>
        <strain evidence="3 4">PN3F2</strain>
        <plasmid evidence="3 4">pPN3F2_2</plasmid>
    </source>
</reference>